<keyword evidence="1" id="KW-0732">Signal</keyword>
<gene>
    <name evidence="2" type="ORF">DEO72_LG8g1703</name>
</gene>
<evidence type="ECO:0000313" key="2">
    <source>
        <dbReference type="EMBL" id="QCE03678.1"/>
    </source>
</evidence>
<dbReference type="EMBL" id="CP039352">
    <property type="protein sequence ID" value="QCE03678.1"/>
    <property type="molecule type" value="Genomic_DNA"/>
</dbReference>
<dbReference type="Gene3D" id="3.80.10.10">
    <property type="entry name" value="Ribonuclease Inhibitor"/>
    <property type="match status" value="1"/>
</dbReference>
<protein>
    <recommendedName>
        <fullName evidence="4">Leucine-rich repeat-containing N-terminal plant-type domain-containing protein</fullName>
    </recommendedName>
</protein>
<reference evidence="2 3" key="1">
    <citation type="submission" date="2019-04" db="EMBL/GenBank/DDBJ databases">
        <title>An improved genome assembly and genetic linkage map for asparagus bean, Vigna unguiculata ssp. sesquipedialis.</title>
        <authorList>
            <person name="Xia Q."/>
            <person name="Zhang R."/>
            <person name="Dong Y."/>
        </authorList>
    </citation>
    <scope>NUCLEOTIDE SEQUENCE [LARGE SCALE GENOMIC DNA]</scope>
    <source>
        <tissue evidence="2">Leaf</tissue>
    </source>
</reference>
<keyword evidence="3" id="KW-1185">Reference proteome</keyword>
<evidence type="ECO:0008006" key="4">
    <source>
        <dbReference type="Google" id="ProtNLM"/>
    </source>
</evidence>
<feature type="signal peptide" evidence="1">
    <location>
        <begin position="1"/>
        <end position="23"/>
    </location>
</feature>
<accession>A0A4D6MRJ3</accession>
<evidence type="ECO:0000313" key="3">
    <source>
        <dbReference type="Proteomes" id="UP000501690"/>
    </source>
</evidence>
<dbReference type="AlphaFoldDB" id="A0A4D6MRJ3"/>
<proteinExistence type="predicted"/>
<evidence type="ECO:0000256" key="1">
    <source>
        <dbReference type="SAM" id="SignalP"/>
    </source>
</evidence>
<name>A0A4D6MRJ3_VIGUN</name>
<organism evidence="2 3">
    <name type="scientific">Vigna unguiculata</name>
    <name type="common">Cowpea</name>
    <dbReference type="NCBI Taxonomy" id="3917"/>
    <lineage>
        <taxon>Eukaryota</taxon>
        <taxon>Viridiplantae</taxon>
        <taxon>Streptophyta</taxon>
        <taxon>Embryophyta</taxon>
        <taxon>Tracheophyta</taxon>
        <taxon>Spermatophyta</taxon>
        <taxon>Magnoliopsida</taxon>
        <taxon>eudicotyledons</taxon>
        <taxon>Gunneridae</taxon>
        <taxon>Pentapetalae</taxon>
        <taxon>rosids</taxon>
        <taxon>fabids</taxon>
        <taxon>Fabales</taxon>
        <taxon>Fabaceae</taxon>
        <taxon>Papilionoideae</taxon>
        <taxon>50 kb inversion clade</taxon>
        <taxon>NPAAA clade</taxon>
        <taxon>indigoferoid/millettioid clade</taxon>
        <taxon>Phaseoleae</taxon>
        <taxon>Vigna</taxon>
    </lineage>
</organism>
<dbReference type="InterPro" id="IPR032675">
    <property type="entry name" value="LRR_dom_sf"/>
</dbReference>
<feature type="chain" id="PRO_5020022457" description="Leucine-rich repeat-containing N-terminal plant-type domain-containing protein" evidence="1">
    <location>
        <begin position="24"/>
        <end position="112"/>
    </location>
</feature>
<dbReference type="Proteomes" id="UP000501690">
    <property type="component" value="Linkage Group LG8"/>
</dbReference>
<sequence length="112" mass="12572">MDHHLLQVVALLTLIAFRGTSWSIEACSPIDLEALMSFKNGIQKDTFGRLAKLIGASCCKWEGIVCENATFRVIQINFPRLVSTDTDLFQTQMIGRLREKKCMLESPIQLVG</sequence>